<feature type="domain" description="Response regulatory" evidence="8">
    <location>
        <begin position="2"/>
        <end position="116"/>
    </location>
</feature>
<name>A0ABU5W4A4_9BACT</name>
<reference evidence="10 11" key="1">
    <citation type="submission" date="2023-11" db="EMBL/GenBank/DDBJ databases">
        <title>A Novel Polar Bacteriovorax (B. antarcticus) Isolated from the Biocrust in Antarctica.</title>
        <authorList>
            <person name="Mun W."/>
            <person name="Choi S.Y."/>
            <person name="Mitchell R.J."/>
        </authorList>
    </citation>
    <scope>NUCLEOTIDE SEQUENCE [LARGE SCALE GENOMIC DNA]</scope>
    <source>
        <strain evidence="10 11">PP10</strain>
    </source>
</reference>
<comment type="caution">
    <text evidence="10">The sequence shown here is derived from an EMBL/GenBank/DDBJ whole genome shotgun (WGS) entry which is preliminary data.</text>
</comment>
<evidence type="ECO:0000256" key="7">
    <source>
        <dbReference type="PROSITE-ProRule" id="PRU01091"/>
    </source>
</evidence>
<evidence type="ECO:0000259" key="8">
    <source>
        <dbReference type="PROSITE" id="PS50110"/>
    </source>
</evidence>
<dbReference type="EMBL" id="JAYGJQ010000004">
    <property type="protein sequence ID" value="MEA9358635.1"/>
    <property type="molecule type" value="Genomic_DNA"/>
</dbReference>
<dbReference type="PROSITE" id="PS51755">
    <property type="entry name" value="OMPR_PHOB"/>
    <property type="match status" value="1"/>
</dbReference>
<dbReference type="SMART" id="SM00862">
    <property type="entry name" value="Trans_reg_C"/>
    <property type="match status" value="1"/>
</dbReference>
<dbReference type="PROSITE" id="PS50110">
    <property type="entry name" value="RESPONSE_REGULATORY"/>
    <property type="match status" value="1"/>
</dbReference>
<sequence>MLVLLVEDDPILGKSIKSTLELEGFTVMWSKNVSDTHALVESNEFQCVLLDIGLPDGNGINLCKDLRSEFSKVPIIFLTAQTDEDSLLKAFEAGGNDFLRKPFSQRELLARIKAHTRDVSGSKSNTVYRDLKIDLEKREVKFSDMVIELNNTEIQILYCLSMNAEKIITRDRLMEFLGKGNEIFDRTIDSHISHIRKQLKSNNVTQIQIKSVYGVGYKLEVNESV</sequence>
<dbReference type="InterPro" id="IPR001789">
    <property type="entry name" value="Sig_transdc_resp-reg_receiver"/>
</dbReference>
<dbReference type="Gene3D" id="1.10.10.10">
    <property type="entry name" value="Winged helix-like DNA-binding domain superfamily/Winged helix DNA-binding domain"/>
    <property type="match status" value="1"/>
</dbReference>
<feature type="modified residue" description="4-aspartylphosphate" evidence="6">
    <location>
        <position position="51"/>
    </location>
</feature>
<dbReference type="PANTHER" id="PTHR48111">
    <property type="entry name" value="REGULATOR OF RPOS"/>
    <property type="match status" value="1"/>
</dbReference>
<evidence type="ECO:0000259" key="9">
    <source>
        <dbReference type="PROSITE" id="PS51755"/>
    </source>
</evidence>
<dbReference type="InterPro" id="IPR036388">
    <property type="entry name" value="WH-like_DNA-bd_sf"/>
</dbReference>
<proteinExistence type="predicted"/>
<evidence type="ECO:0000256" key="1">
    <source>
        <dbReference type="ARBA" id="ARBA00022553"/>
    </source>
</evidence>
<keyword evidence="2" id="KW-0902">Two-component regulatory system</keyword>
<dbReference type="PANTHER" id="PTHR48111:SF1">
    <property type="entry name" value="TWO-COMPONENT RESPONSE REGULATOR ORR33"/>
    <property type="match status" value="1"/>
</dbReference>
<organism evidence="10 11">
    <name type="scientific">Bacteriovorax antarcticus</name>
    <dbReference type="NCBI Taxonomy" id="3088717"/>
    <lineage>
        <taxon>Bacteria</taxon>
        <taxon>Pseudomonadati</taxon>
        <taxon>Bdellovibrionota</taxon>
        <taxon>Bacteriovoracia</taxon>
        <taxon>Bacteriovoracales</taxon>
        <taxon>Bacteriovoracaceae</taxon>
        <taxon>Bacteriovorax</taxon>
    </lineage>
</organism>
<dbReference type="CDD" id="cd00383">
    <property type="entry name" value="trans_reg_C"/>
    <property type="match status" value="1"/>
</dbReference>
<feature type="domain" description="OmpR/PhoB-type" evidence="9">
    <location>
        <begin position="123"/>
        <end position="221"/>
    </location>
</feature>
<keyword evidence="5" id="KW-0804">Transcription</keyword>
<evidence type="ECO:0000256" key="4">
    <source>
        <dbReference type="ARBA" id="ARBA00023125"/>
    </source>
</evidence>
<accession>A0ABU5W4A4</accession>
<evidence type="ECO:0000313" key="11">
    <source>
        <dbReference type="Proteomes" id="UP001302274"/>
    </source>
</evidence>
<feature type="DNA-binding region" description="OmpR/PhoB-type" evidence="7">
    <location>
        <begin position="123"/>
        <end position="221"/>
    </location>
</feature>
<keyword evidence="1 6" id="KW-0597">Phosphoprotein</keyword>
<dbReference type="SMART" id="SM00448">
    <property type="entry name" value="REC"/>
    <property type="match status" value="1"/>
</dbReference>
<dbReference type="Pfam" id="PF00072">
    <property type="entry name" value="Response_reg"/>
    <property type="match status" value="1"/>
</dbReference>
<protein>
    <submittedName>
        <fullName evidence="10">Response regulator transcription factor</fullName>
    </submittedName>
</protein>
<gene>
    <name evidence="10" type="ORF">SHI21_20525</name>
</gene>
<keyword evidence="11" id="KW-1185">Reference proteome</keyword>
<dbReference type="SUPFAM" id="SSF52172">
    <property type="entry name" value="CheY-like"/>
    <property type="match status" value="1"/>
</dbReference>
<evidence type="ECO:0000256" key="3">
    <source>
        <dbReference type="ARBA" id="ARBA00023015"/>
    </source>
</evidence>
<dbReference type="InterPro" id="IPR039420">
    <property type="entry name" value="WalR-like"/>
</dbReference>
<evidence type="ECO:0000256" key="6">
    <source>
        <dbReference type="PROSITE-ProRule" id="PRU00169"/>
    </source>
</evidence>
<dbReference type="InterPro" id="IPR001867">
    <property type="entry name" value="OmpR/PhoB-type_DNA-bd"/>
</dbReference>
<evidence type="ECO:0000256" key="2">
    <source>
        <dbReference type="ARBA" id="ARBA00023012"/>
    </source>
</evidence>
<dbReference type="InterPro" id="IPR011006">
    <property type="entry name" value="CheY-like_superfamily"/>
</dbReference>
<dbReference type="RefSeq" id="WP_323579133.1">
    <property type="nucleotide sequence ID" value="NZ_JAYGJQ010000004.1"/>
</dbReference>
<dbReference type="Gene3D" id="3.40.50.2300">
    <property type="match status" value="1"/>
</dbReference>
<evidence type="ECO:0000256" key="5">
    <source>
        <dbReference type="ARBA" id="ARBA00023163"/>
    </source>
</evidence>
<keyword evidence="3" id="KW-0805">Transcription regulation</keyword>
<dbReference type="Pfam" id="PF00486">
    <property type="entry name" value="Trans_reg_C"/>
    <property type="match status" value="1"/>
</dbReference>
<keyword evidence="4 7" id="KW-0238">DNA-binding</keyword>
<dbReference type="Proteomes" id="UP001302274">
    <property type="component" value="Unassembled WGS sequence"/>
</dbReference>
<evidence type="ECO:0000313" key="10">
    <source>
        <dbReference type="EMBL" id="MEA9358635.1"/>
    </source>
</evidence>